<evidence type="ECO:0000259" key="2">
    <source>
        <dbReference type="Pfam" id="PF01557"/>
    </source>
</evidence>
<dbReference type="Gene3D" id="3.90.850.10">
    <property type="entry name" value="Fumarylacetoacetase-like, C-terminal domain"/>
    <property type="match status" value="1"/>
</dbReference>
<dbReference type="InterPro" id="IPR011234">
    <property type="entry name" value="Fumarylacetoacetase-like_C"/>
</dbReference>
<organism evidence="3 4">
    <name type="scientific">Amycolatopsis rhabdoformis</name>
    <dbReference type="NCBI Taxonomy" id="1448059"/>
    <lineage>
        <taxon>Bacteria</taxon>
        <taxon>Bacillati</taxon>
        <taxon>Actinomycetota</taxon>
        <taxon>Actinomycetes</taxon>
        <taxon>Pseudonocardiales</taxon>
        <taxon>Pseudonocardiaceae</taxon>
        <taxon>Amycolatopsis</taxon>
    </lineage>
</organism>
<dbReference type="SUPFAM" id="SSF56529">
    <property type="entry name" value="FAH"/>
    <property type="match status" value="1"/>
</dbReference>
<evidence type="ECO:0000313" key="4">
    <source>
        <dbReference type="Proteomes" id="UP001330812"/>
    </source>
</evidence>
<evidence type="ECO:0000313" key="3">
    <source>
        <dbReference type="EMBL" id="WSE34179.1"/>
    </source>
</evidence>
<dbReference type="InterPro" id="IPR036663">
    <property type="entry name" value="Fumarylacetoacetase_C_sf"/>
</dbReference>
<accession>A0ABZ1IJ39</accession>
<proteinExistence type="predicted"/>
<gene>
    <name evidence="3" type="ORF">VSH64_19090</name>
</gene>
<keyword evidence="4" id="KW-1185">Reference proteome</keyword>
<evidence type="ECO:0000256" key="1">
    <source>
        <dbReference type="ARBA" id="ARBA00023239"/>
    </source>
</evidence>
<dbReference type="Pfam" id="PF01557">
    <property type="entry name" value="FAA_hydrolase"/>
    <property type="match status" value="1"/>
</dbReference>
<keyword evidence="1" id="KW-0456">Lyase</keyword>
<feature type="domain" description="Fumarylacetoacetase-like C-terminal" evidence="2">
    <location>
        <begin position="82"/>
        <end position="254"/>
    </location>
</feature>
<name>A0ABZ1IJ39_9PSEU</name>
<dbReference type="PANTHER" id="PTHR30143">
    <property type="entry name" value="ACID HYDRATASE"/>
    <property type="match status" value="1"/>
</dbReference>
<dbReference type="Proteomes" id="UP001330812">
    <property type="component" value="Chromosome"/>
</dbReference>
<keyword evidence="3" id="KW-0378">Hydrolase</keyword>
<dbReference type="GO" id="GO:0016787">
    <property type="term" value="F:hydrolase activity"/>
    <property type="evidence" value="ECO:0007669"/>
    <property type="project" value="UniProtKB-KW"/>
</dbReference>
<dbReference type="InterPro" id="IPR050772">
    <property type="entry name" value="Hydratase-Decarb/MhpD_sf"/>
</dbReference>
<protein>
    <submittedName>
        <fullName evidence="3">Fumarylacetoacetate hydrolase family protein</fullName>
    </submittedName>
</protein>
<dbReference type="RefSeq" id="WP_326836976.1">
    <property type="nucleotide sequence ID" value="NZ_CP142149.1"/>
</dbReference>
<dbReference type="EMBL" id="CP142149">
    <property type="protein sequence ID" value="WSE34179.1"/>
    <property type="molecule type" value="Genomic_DNA"/>
</dbReference>
<reference evidence="3 4" key="1">
    <citation type="journal article" date="2015" name="Int. J. Syst. Evol. Microbiol.">
        <title>Amycolatopsis rhabdoformis sp. nov., an actinomycete isolated from a tropical forest soil.</title>
        <authorList>
            <person name="Souza W.R."/>
            <person name="Silva R.E."/>
            <person name="Goodfellow M."/>
            <person name="Busarakam K."/>
            <person name="Figueiro F.S."/>
            <person name="Ferreira D."/>
            <person name="Rodrigues-Filho E."/>
            <person name="Moraes L.A.B."/>
            <person name="Zucchi T.D."/>
        </authorList>
    </citation>
    <scope>NUCLEOTIDE SEQUENCE [LARGE SCALE GENOMIC DNA]</scope>
    <source>
        <strain evidence="3 4">NCIMB 14900</strain>
    </source>
</reference>
<dbReference type="PANTHER" id="PTHR30143:SF0">
    <property type="entry name" value="2-KETO-4-PENTENOATE HYDRATASE"/>
    <property type="match status" value="1"/>
</dbReference>
<sequence length="258" mass="27291">MTTEITTLATRLDDAARNCLPEHQLSADHDLSLAEAYQVQHALVARRLDRGETRVGVKLGFTSRAKAAQMGVSDVIIGQLTSEMHLEDGAGIWLGAYVHPRAEPEVAFRLAADLDPRRWTGNVTETVDAVAPALEIIDSRYRDFRFNLADVVADNTSAAGFVVGAWQPLPRSLDNRGVVLEVDGRVAESGSTAAILGDPLRAVTAAIRLAAAHDIPLRAGDVLLAGAGTPAVTLTASSTVTAAVSGLGRVRVRVTSAR</sequence>